<comment type="caution">
    <text evidence="1">The sequence shown here is derived from an EMBL/GenBank/DDBJ whole genome shotgun (WGS) entry which is preliminary data.</text>
</comment>
<dbReference type="InterPro" id="IPR036388">
    <property type="entry name" value="WH-like_DNA-bd_sf"/>
</dbReference>
<gene>
    <name evidence="1" type="ORF">EDD80_10613</name>
</gene>
<dbReference type="GO" id="GO:0006355">
    <property type="term" value="P:regulation of DNA-templated transcription"/>
    <property type="evidence" value="ECO:0007669"/>
    <property type="project" value="UniProtKB-ARBA"/>
</dbReference>
<dbReference type="InterPro" id="IPR011991">
    <property type="entry name" value="ArsR-like_HTH"/>
</dbReference>
<name>A0A4R3KPN8_9SPHI</name>
<dbReference type="InterPro" id="IPR036390">
    <property type="entry name" value="WH_DNA-bd_sf"/>
</dbReference>
<dbReference type="SUPFAM" id="SSF46785">
    <property type="entry name" value="Winged helix' DNA-binding domain"/>
    <property type="match status" value="1"/>
</dbReference>
<dbReference type="EMBL" id="SMAD01000006">
    <property type="protein sequence ID" value="TCS86704.1"/>
    <property type="molecule type" value="Genomic_DNA"/>
</dbReference>
<proteinExistence type="predicted"/>
<dbReference type="Pfam" id="PF13412">
    <property type="entry name" value="HTH_24"/>
    <property type="match status" value="1"/>
</dbReference>
<keyword evidence="1" id="KW-0238">DNA-binding</keyword>
<protein>
    <submittedName>
        <fullName evidence="1">Winged helix-turn-helix DNA-binding protein</fullName>
    </submittedName>
</protein>
<dbReference type="Gene3D" id="1.10.10.10">
    <property type="entry name" value="Winged helix-like DNA-binding domain superfamily/Winged helix DNA-binding domain"/>
    <property type="match status" value="1"/>
</dbReference>
<accession>A0A4R3KPN8</accession>
<dbReference type="CDD" id="cd00090">
    <property type="entry name" value="HTH_ARSR"/>
    <property type="match status" value="1"/>
</dbReference>
<organism evidence="1 2">
    <name type="scientific">Anseongella ginsenosidimutans</name>
    <dbReference type="NCBI Taxonomy" id="496056"/>
    <lineage>
        <taxon>Bacteria</taxon>
        <taxon>Pseudomonadati</taxon>
        <taxon>Bacteroidota</taxon>
        <taxon>Sphingobacteriia</taxon>
        <taxon>Sphingobacteriales</taxon>
        <taxon>Sphingobacteriaceae</taxon>
        <taxon>Anseongella</taxon>
    </lineage>
</organism>
<reference evidence="1 2" key="1">
    <citation type="submission" date="2019-03" db="EMBL/GenBank/DDBJ databases">
        <title>Genomic Encyclopedia of Type Strains, Phase IV (KMG-IV): sequencing the most valuable type-strain genomes for metagenomic binning, comparative biology and taxonomic classification.</title>
        <authorList>
            <person name="Goeker M."/>
        </authorList>
    </citation>
    <scope>NUCLEOTIDE SEQUENCE [LARGE SCALE GENOMIC DNA]</scope>
    <source>
        <strain evidence="1 2">DSM 21100</strain>
    </source>
</reference>
<dbReference type="Proteomes" id="UP000295807">
    <property type="component" value="Unassembled WGS sequence"/>
</dbReference>
<sequence length="106" mass="11872">MGWRTYNNNTPSFLQGQDYMKVVFQTGKRDYSGGAKGGAKDELLLSERQREVYQLIKGNPSIGYREVAEGLGINPSASQKHFDSLKEKGIIKRKGASRGGYWDVLK</sequence>
<evidence type="ECO:0000313" key="2">
    <source>
        <dbReference type="Proteomes" id="UP000295807"/>
    </source>
</evidence>
<dbReference type="GO" id="GO:0003677">
    <property type="term" value="F:DNA binding"/>
    <property type="evidence" value="ECO:0007669"/>
    <property type="project" value="UniProtKB-KW"/>
</dbReference>
<keyword evidence="2" id="KW-1185">Reference proteome</keyword>
<evidence type="ECO:0000313" key="1">
    <source>
        <dbReference type="EMBL" id="TCS86704.1"/>
    </source>
</evidence>
<dbReference type="AlphaFoldDB" id="A0A4R3KPN8"/>